<dbReference type="PaxDb" id="523849-OCC_13835"/>
<dbReference type="STRING" id="523849.OCC_13835"/>
<dbReference type="HOGENOM" id="CLU_3338684_0_0_2"/>
<protein>
    <submittedName>
        <fullName evidence="1">Uncharacterized protein</fullName>
    </submittedName>
</protein>
<accession>S5ZIB0</accession>
<name>S5ZIB0_THELN</name>
<reference evidence="1 2" key="1">
    <citation type="journal article" date="2012" name="J. Bacteriol.">
        <title>Genome sequence of the model hyperthermophilic archaeon Thermococcus litoralis NS-C.</title>
        <authorList>
            <person name="Gardner A.F."/>
            <person name="Kumar S."/>
            <person name="Perler F.B."/>
        </authorList>
    </citation>
    <scope>NUCLEOTIDE SEQUENCE [LARGE SCALE GENOMIC DNA]</scope>
    <source>
        <strain evidence="2">ATCC 51850 / DSM 5473 / JCM 8560 / NS-C</strain>
    </source>
</reference>
<keyword evidence="2" id="KW-1185">Reference proteome</keyword>
<gene>
    <name evidence="1" type="ORF">OCC_13835</name>
</gene>
<dbReference type="KEGG" id="tlt:OCC_13835"/>
<dbReference type="Proteomes" id="UP000015502">
    <property type="component" value="Chromosome"/>
</dbReference>
<sequence length="37" mass="4385">MQEISYGRRRGQFEDAYKKEGIVLIDNVERLKKDLGE</sequence>
<evidence type="ECO:0000313" key="2">
    <source>
        <dbReference type="Proteomes" id="UP000015502"/>
    </source>
</evidence>
<dbReference type="EMBL" id="CP006670">
    <property type="protein sequence ID" value="AGT34251.1"/>
    <property type="molecule type" value="Genomic_DNA"/>
</dbReference>
<proteinExistence type="predicted"/>
<evidence type="ECO:0000313" key="1">
    <source>
        <dbReference type="EMBL" id="AGT34251.1"/>
    </source>
</evidence>
<dbReference type="AlphaFoldDB" id="S5ZIB0"/>
<organism evidence="1 2">
    <name type="scientific">Thermococcus litoralis (strain ATCC 51850 / DSM 5473 / JCM 8560 / NS-C)</name>
    <dbReference type="NCBI Taxonomy" id="523849"/>
    <lineage>
        <taxon>Archaea</taxon>
        <taxon>Methanobacteriati</taxon>
        <taxon>Methanobacteriota</taxon>
        <taxon>Thermococci</taxon>
        <taxon>Thermococcales</taxon>
        <taxon>Thermococcaceae</taxon>
        <taxon>Thermococcus</taxon>
    </lineage>
</organism>